<evidence type="ECO:0000313" key="2">
    <source>
        <dbReference type="EMBL" id="RDX46314.1"/>
    </source>
</evidence>
<feature type="coiled-coil region" evidence="1">
    <location>
        <begin position="126"/>
        <end position="167"/>
    </location>
</feature>
<dbReference type="EMBL" id="KZ857428">
    <property type="protein sequence ID" value="RDX46314.1"/>
    <property type="molecule type" value="Genomic_DNA"/>
</dbReference>
<evidence type="ECO:0000313" key="3">
    <source>
        <dbReference type="Proteomes" id="UP000256964"/>
    </source>
</evidence>
<evidence type="ECO:0000256" key="1">
    <source>
        <dbReference type="SAM" id="Coils"/>
    </source>
</evidence>
<gene>
    <name evidence="2" type="ORF">OH76DRAFT_884795</name>
</gene>
<accession>A0A371D194</accession>
<dbReference type="OrthoDB" id="3147752at2759"/>
<dbReference type="AlphaFoldDB" id="A0A371D194"/>
<keyword evidence="1" id="KW-0175">Coiled coil</keyword>
<name>A0A371D194_9APHY</name>
<protein>
    <submittedName>
        <fullName evidence="2">Uncharacterized protein</fullName>
    </submittedName>
</protein>
<organism evidence="2 3">
    <name type="scientific">Lentinus brumalis</name>
    <dbReference type="NCBI Taxonomy" id="2498619"/>
    <lineage>
        <taxon>Eukaryota</taxon>
        <taxon>Fungi</taxon>
        <taxon>Dikarya</taxon>
        <taxon>Basidiomycota</taxon>
        <taxon>Agaricomycotina</taxon>
        <taxon>Agaricomycetes</taxon>
        <taxon>Polyporales</taxon>
        <taxon>Polyporaceae</taxon>
        <taxon>Lentinus</taxon>
    </lineage>
</organism>
<dbReference type="Proteomes" id="UP000256964">
    <property type="component" value="Unassembled WGS sequence"/>
</dbReference>
<proteinExistence type="predicted"/>
<sequence>MSRVGAFRATLPWTMNVLQHMLLTVCRFFLYLLRPFLSAYHFVLYHMIDGIQKLAARIRGPSGPAGSHGSSRTIRPRYHDRIDVAAFNSALDAKDRELDRRGKTLEEIQGLLEREREGGRKWKDQCESTRAENQQLRARLSEAEGNAKRSAATLSELQRANAHLEKERRITAAMLETRTSELKEAQAFLTKADDVPDSEVLRAVDALNSKIFQTAASIAEAPQFRYGSEDVDAAEHVARKLERDGWLGPHVLSALCSIDHTNDSVLVQTALQASMTMYVRWLAMSWDLGHYDPEGLLHKLYSEVRQRGTYQNGAATSNRLKRPAPVPQSVAGRWRAICRESAKVIAGVGDAEHERHAKKLARLAADVLVACRVSDPPEAVYSTIRKAFASPLREIAERTLDFQQISGEIILSCDLIAVVVVPETVFDPVTMDDEWGDPRASPSAGQVLCTTQLGLTREEKKAEGTQKTLLRKPKVVLRSMLEQL</sequence>
<dbReference type="STRING" id="139420.A0A371D194"/>
<keyword evidence="3" id="KW-1185">Reference proteome</keyword>
<reference evidence="2 3" key="1">
    <citation type="journal article" date="2018" name="Biotechnol. Biofuels">
        <title>Integrative visual omics of the white-rot fungus Polyporus brumalis exposes the biotechnological potential of its oxidative enzymes for delignifying raw plant biomass.</title>
        <authorList>
            <person name="Miyauchi S."/>
            <person name="Rancon A."/>
            <person name="Drula E."/>
            <person name="Hage H."/>
            <person name="Chaduli D."/>
            <person name="Favel A."/>
            <person name="Grisel S."/>
            <person name="Henrissat B."/>
            <person name="Herpoel-Gimbert I."/>
            <person name="Ruiz-Duenas F.J."/>
            <person name="Chevret D."/>
            <person name="Hainaut M."/>
            <person name="Lin J."/>
            <person name="Wang M."/>
            <person name="Pangilinan J."/>
            <person name="Lipzen A."/>
            <person name="Lesage-Meessen L."/>
            <person name="Navarro D."/>
            <person name="Riley R."/>
            <person name="Grigoriev I.V."/>
            <person name="Zhou S."/>
            <person name="Raouche S."/>
            <person name="Rosso M.N."/>
        </authorList>
    </citation>
    <scope>NUCLEOTIDE SEQUENCE [LARGE SCALE GENOMIC DNA]</scope>
    <source>
        <strain evidence="2 3">BRFM 1820</strain>
    </source>
</reference>